<keyword evidence="7 16" id="KW-0732">Signal</keyword>
<dbReference type="RefSeq" id="WP_084282885.1">
    <property type="nucleotide sequence ID" value="NZ_FWXJ01000003.1"/>
</dbReference>
<keyword evidence="10 15" id="KW-0798">TonB box</keyword>
<evidence type="ECO:0000256" key="15">
    <source>
        <dbReference type="RuleBase" id="RU003357"/>
    </source>
</evidence>
<keyword evidence="6 14" id="KW-0812">Transmembrane</keyword>
<dbReference type="STRING" id="1938817.SAMN06296008_103168"/>
<feature type="domain" description="TonB-dependent receptor plug" evidence="18">
    <location>
        <begin position="60"/>
        <end position="150"/>
    </location>
</feature>
<keyword evidence="5" id="KW-0410">Iron transport</keyword>
<evidence type="ECO:0000313" key="19">
    <source>
        <dbReference type="EMBL" id="SMC36978.1"/>
    </source>
</evidence>
<evidence type="ECO:0000256" key="7">
    <source>
        <dbReference type="ARBA" id="ARBA00022729"/>
    </source>
</evidence>
<dbReference type="PANTHER" id="PTHR32552">
    <property type="entry name" value="FERRICHROME IRON RECEPTOR-RELATED"/>
    <property type="match status" value="1"/>
</dbReference>
<dbReference type="Gene3D" id="2.170.130.10">
    <property type="entry name" value="TonB-dependent receptor, plug domain"/>
    <property type="match status" value="1"/>
</dbReference>
<accession>A0A1W1YMP0</accession>
<dbReference type="AlphaFoldDB" id="A0A1W1YMP0"/>
<keyword evidence="9" id="KW-0406">Ion transport</keyword>
<evidence type="ECO:0000256" key="4">
    <source>
        <dbReference type="ARBA" id="ARBA00022452"/>
    </source>
</evidence>
<dbReference type="OrthoDB" id="15609at2"/>
<keyword evidence="4 14" id="KW-1134">Transmembrane beta strand</keyword>
<keyword evidence="3 14" id="KW-0813">Transport</keyword>
<dbReference type="Proteomes" id="UP000192708">
    <property type="component" value="Unassembled WGS sequence"/>
</dbReference>
<dbReference type="EMBL" id="FWXJ01000003">
    <property type="protein sequence ID" value="SMC36978.1"/>
    <property type="molecule type" value="Genomic_DNA"/>
</dbReference>
<organism evidence="19 20">
    <name type="scientific">Polynucleobacter kasalickyi</name>
    <dbReference type="NCBI Taxonomy" id="1938817"/>
    <lineage>
        <taxon>Bacteria</taxon>
        <taxon>Pseudomonadati</taxon>
        <taxon>Pseudomonadota</taxon>
        <taxon>Betaproteobacteria</taxon>
        <taxon>Burkholderiales</taxon>
        <taxon>Burkholderiaceae</taxon>
        <taxon>Polynucleobacter</taxon>
    </lineage>
</organism>
<comment type="similarity">
    <text evidence="2 14 15">Belongs to the TonB-dependent receptor family.</text>
</comment>
<evidence type="ECO:0000259" key="17">
    <source>
        <dbReference type="Pfam" id="PF00593"/>
    </source>
</evidence>
<keyword evidence="20" id="KW-1185">Reference proteome</keyword>
<dbReference type="Gene3D" id="2.40.170.20">
    <property type="entry name" value="TonB-dependent receptor, beta-barrel domain"/>
    <property type="match status" value="1"/>
</dbReference>
<protein>
    <submittedName>
        <fullName evidence="19">Iron complex outermembrane recepter protein</fullName>
    </submittedName>
</protein>
<evidence type="ECO:0000256" key="10">
    <source>
        <dbReference type="ARBA" id="ARBA00023077"/>
    </source>
</evidence>
<feature type="chain" id="PRO_5011963887" evidence="16">
    <location>
        <begin position="31"/>
        <end position="803"/>
    </location>
</feature>
<proteinExistence type="inferred from homology"/>
<evidence type="ECO:0000256" key="9">
    <source>
        <dbReference type="ARBA" id="ARBA00023065"/>
    </source>
</evidence>
<gene>
    <name evidence="19" type="ORF">SAMN06296008_103168</name>
</gene>
<keyword evidence="13 14" id="KW-0998">Cell outer membrane</keyword>
<dbReference type="InterPro" id="IPR012910">
    <property type="entry name" value="Plug_dom"/>
</dbReference>
<dbReference type="PROSITE" id="PS52016">
    <property type="entry name" value="TONB_DEPENDENT_REC_3"/>
    <property type="match status" value="1"/>
</dbReference>
<dbReference type="GO" id="GO:0015344">
    <property type="term" value="F:siderophore uptake transmembrane transporter activity"/>
    <property type="evidence" value="ECO:0007669"/>
    <property type="project" value="TreeGrafter"/>
</dbReference>
<reference evidence="19 20" key="1">
    <citation type="submission" date="2017-04" db="EMBL/GenBank/DDBJ databases">
        <authorList>
            <person name="Afonso C.L."/>
            <person name="Miller P.J."/>
            <person name="Scott M.A."/>
            <person name="Spackman E."/>
            <person name="Goraichik I."/>
            <person name="Dimitrov K.M."/>
            <person name="Suarez D.L."/>
            <person name="Swayne D.E."/>
        </authorList>
    </citation>
    <scope>NUCLEOTIDE SEQUENCE [LARGE SCALE GENOMIC DNA]</scope>
    <source>
        <strain evidence="19 20">VK13</strain>
    </source>
</reference>
<evidence type="ECO:0000256" key="5">
    <source>
        <dbReference type="ARBA" id="ARBA00022496"/>
    </source>
</evidence>
<name>A0A1W1YMP0_9BURK</name>
<comment type="subcellular location">
    <subcellularLocation>
        <location evidence="1 14">Cell outer membrane</location>
        <topology evidence="1 14">Multi-pass membrane protein</topology>
    </subcellularLocation>
</comment>
<evidence type="ECO:0000256" key="13">
    <source>
        <dbReference type="ARBA" id="ARBA00023237"/>
    </source>
</evidence>
<feature type="domain" description="TonB-dependent receptor-like beta-barrel" evidence="17">
    <location>
        <begin position="257"/>
        <end position="752"/>
    </location>
</feature>
<dbReference type="Pfam" id="PF07715">
    <property type="entry name" value="Plug"/>
    <property type="match status" value="1"/>
</dbReference>
<keyword evidence="11 14" id="KW-0472">Membrane</keyword>
<dbReference type="Pfam" id="PF00593">
    <property type="entry name" value="TonB_dep_Rec_b-barrel"/>
    <property type="match status" value="1"/>
</dbReference>
<evidence type="ECO:0000256" key="8">
    <source>
        <dbReference type="ARBA" id="ARBA00023004"/>
    </source>
</evidence>
<evidence type="ECO:0000256" key="16">
    <source>
        <dbReference type="SAM" id="SignalP"/>
    </source>
</evidence>
<evidence type="ECO:0000256" key="14">
    <source>
        <dbReference type="PROSITE-ProRule" id="PRU01360"/>
    </source>
</evidence>
<evidence type="ECO:0000313" key="20">
    <source>
        <dbReference type="Proteomes" id="UP000192708"/>
    </source>
</evidence>
<dbReference type="PANTHER" id="PTHR32552:SF89">
    <property type="entry name" value="CATECHOLATE SIDEROPHORE RECEPTOR FIU"/>
    <property type="match status" value="1"/>
</dbReference>
<keyword evidence="12" id="KW-0675">Receptor</keyword>
<dbReference type="GO" id="GO:0009279">
    <property type="term" value="C:cell outer membrane"/>
    <property type="evidence" value="ECO:0007669"/>
    <property type="project" value="UniProtKB-SubCell"/>
</dbReference>
<dbReference type="InterPro" id="IPR039426">
    <property type="entry name" value="TonB-dep_rcpt-like"/>
</dbReference>
<evidence type="ECO:0000256" key="3">
    <source>
        <dbReference type="ARBA" id="ARBA00022448"/>
    </source>
</evidence>
<evidence type="ECO:0000256" key="11">
    <source>
        <dbReference type="ARBA" id="ARBA00023136"/>
    </source>
</evidence>
<evidence type="ECO:0000259" key="18">
    <source>
        <dbReference type="Pfam" id="PF07715"/>
    </source>
</evidence>
<feature type="signal peptide" evidence="16">
    <location>
        <begin position="1"/>
        <end position="30"/>
    </location>
</feature>
<evidence type="ECO:0000256" key="2">
    <source>
        <dbReference type="ARBA" id="ARBA00009810"/>
    </source>
</evidence>
<dbReference type="SUPFAM" id="SSF56935">
    <property type="entry name" value="Porins"/>
    <property type="match status" value="1"/>
</dbReference>
<dbReference type="InterPro" id="IPR036942">
    <property type="entry name" value="Beta-barrel_TonB_sf"/>
</dbReference>
<evidence type="ECO:0000256" key="6">
    <source>
        <dbReference type="ARBA" id="ARBA00022692"/>
    </source>
</evidence>
<sequence>MKKPQSAVFKLSAISSAILLMAVMNQNAFAQNTSDVGTINIAGQGEIGGGYMIQDDGFKNRSTVTKEAIDTVRSTTNPYQVLSILPSVNTYSQDATGLFGGNLRVRGFNSDQMGFTINGAPVNDSGNFAVYPQEYTDSENLCEVFITQGSVDNDAPHVGASGGNIGMNSCGPKDVLGGKFTQSIGQLGFTKTFVRLDSGKLGVDSPLKFFISASHSQADKFKGPGSAYRDHVDAGLDWNLTRDTKLSANVLYNYAVNNNIATLTKTQYAANPNMDNSTNVPQHLSGGVSESTNFGTSAVGTSNFNTYYGYSLNPFRNTLVTSKLSTRVDDKLTLSAEPYYWFGYGTGGVEQKTLSTVGSFTGSSIGGGIVNPYGGGTQTVGIYSGSVTKTQRPGITLKADWDLENHKVLAGIWYEKANHRQTGPATTVDNNGNISDLWLMNGLVNYQNGATYEARNYVTISTGTSYFLQDTFKVNKELDVFAGVRYATINRDFTNYASSQTGGGMDYSINAKYEKLLPSIGARYKLDDSNQLYGNITQNMRAPSNFVLSGLVAGTVTYTNGVATSALALNPVTVKEETSTNYEAGYRHFGRDVNVSVAAFYVDFKDRIAQSYNPDTNTYADYNVGNSTVTGLELQAGTKPINGFSLFSSATFTNSVLKSDFNTLNGSTQTTLPTNGMQFPDTPQYMFALSGQYSKGPVMAQLIGKYTGMRYTTLMNDESLDAYFTLDLNAGYRFENTAFLKNPTVRLNWSNILNTGYLLANSGSGSSISATSNSAYSSYKGYGVPSYYVGAPSFVSVSFSTEF</sequence>
<dbReference type="InterPro" id="IPR037066">
    <property type="entry name" value="Plug_dom_sf"/>
</dbReference>
<keyword evidence="8" id="KW-0408">Iron</keyword>
<evidence type="ECO:0000256" key="12">
    <source>
        <dbReference type="ARBA" id="ARBA00023170"/>
    </source>
</evidence>
<dbReference type="InterPro" id="IPR000531">
    <property type="entry name" value="Beta-barrel_TonB"/>
</dbReference>
<evidence type="ECO:0000256" key="1">
    <source>
        <dbReference type="ARBA" id="ARBA00004571"/>
    </source>
</evidence>